<evidence type="ECO:0000256" key="3">
    <source>
        <dbReference type="ARBA" id="ARBA00022692"/>
    </source>
</evidence>
<feature type="compositionally biased region" description="Low complexity" evidence="10">
    <location>
        <begin position="283"/>
        <end position="296"/>
    </location>
</feature>
<dbReference type="SUPFAM" id="SSF81321">
    <property type="entry name" value="Family A G protein-coupled receptor-like"/>
    <property type="match status" value="1"/>
</dbReference>
<gene>
    <name evidence="13" type="ORF">BV898_09194</name>
</gene>
<dbReference type="InterPro" id="IPR000611">
    <property type="entry name" value="NPY_rcpt"/>
</dbReference>
<comment type="similarity">
    <text evidence="2 9">Belongs to the G-protein coupled receptor 1 family.</text>
</comment>
<evidence type="ECO:0000256" key="7">
    <source>
        <dbReference type="ARBA" id="ARBA00023170"/>
    </source>
</evidence>
<evidence type="ECO:0000259" key="12">
    <source>
        <dbReference type="PROSITE" id="PS50262"/>
    </source>
</evidence>
<feature type="transmembrane region" description="Helical" evidence="11">
    <location>
        <begin position="235"/>
        <end position="262"/>
    </location>
</feature>
<feature type="transmembrane region" description="Helical" evidence="11">
    <location>
        <begin position="148"/>
        <end position="166"/>
    </location>
</feature>
<comment type="caution">
    <text evidence="13">The sequence shown here is derived from an EMBL/GenBank/DDBJ whole genome shotgun (WGS) entry which is preliminary data.</text>
</comment>
<dbReference type="EMBL" id="MTYJ01000071">
    <property type="protein sequence ID" value="OQV16683.1"/>
    <property type="molecule type" value="Genomic_DNA"/>
</dbReference>
<dbReference type="PROSITE" id="PS00237">
    <property type="entry name" value="G_PROTEIN_RECEP_F1_1"/>
    <property type="match status" value="1"/>
</dbReference>
<evidence type="ECO:0000256" key="2">
    <source>
        <dbReference type="ARBA" id="ARBA00010663"/>
    </source>
</evidence>
<keyword evidence="3 9" id="KW-0812">Transmembrane</keyword>
<dbReference type="InterPro" id="IPR000276">
    <property type="entry name" value="GPCR_Rhodpsn"/>
</dbReference>
<dbReference type="GO" id="GO:0016020">
    <property type="term" value="C:membrane"/>
    <property type="evidence" value="ECO:0007669"/>
    <property type="project" value="UniProtKB-SubCell"/>
</dbReference>
<feature type="region of interest" description="Disordered" evidence="10">
    <location>
        <begin position="275"/>
        <end position="304"/>
    </location>
</feature>
<dbReference type="Gene3D" id="1.20.1070.10">
    <property type="entry name" value="Rhodopsin 7-helix transmembrane proteins"/>
    <property type="match status" value="1"/>
</dbReference>
<keyword evidence="8 9" id="KW-0807">Transducer</keyword>
<dbReference type="PANTHER" id="PTHR24235">
    <property type="entry name" value="NEUROPEPTIDE Y RECEPTOR"/>
    <property type="match status" value="1"/>
</dbReference>
<comment type="subcellular location">
    <subcellularLocation>
        <location evidence="1">Membrane</location>
        <topology evidence="1">Multi-pass membrane protein</topology>
    </subcellularLocation>
</comment>
<name>A0A1W0WNH6_HYPEX</name>
<evidence type="ECO:0000256" key="6">
    <source>
        <dbReference type="ARBA" id="ARBA00023136"/>
    </source>
</evidence>
<evidence type="ECO:0000256" key="8">
    <source>
        <dbReference type="ARBA" id="ARBA00023224"/>
    </source>
</evidence>
<reference evidence="14" key="1">
    <citation type="submission" date="2017-01" db="EMBL/GenBank/DDBJ databases">
        <title>Comparative genomics of anhydrobiosis in the tardigrade Hypsibius dujardini.</title>
        <authorList>
            <person name="Yoshida Y."/>
            <person name="Koutsovoulos G."/>
            <person name="Laetsch D."/>
            <person name="Stevens L."/>
            <person name="Kumar S."/>
            <person name="Horikawa D."/>
            <person name="Ishino K."/>
            <person name="Komine S."/>
            <person name="Tomita M."/>
            <person name="Blaxter M."/>
            <person name="Arakawa K."/>
        </authorList>
    </citation>
    <scope>NUCLEOTIDE SEQUENCE [LARGE SCALE GENOMIC DNA]</scope>
    <source>
        <strain evidence="14">Z151</strain>
    </source>
</reference>
<evidence type="ECO:0000256" key="5">
    <source>
        <dbReference type="ARBA" id="ARBA00023040"/>
    </source>
</evidence>
<feature type="transmembrane region" description="Helical" evidence="11">
    <location>
        <begin position="363"/>
        <end position="389"/>
    </location>
</feature>
<keyword evidence="5 9" id="KW-0297">G-protein coupled receptor</keyword>
<evidence type="ECO:0000256" key="11">
    <source>
        <dbReference type="SAM" id="Phobius"/>
    </source>
</evidence>
<evidence type="ECO:0000313" key="13">
    <source>
        <dbReference type="EMBL" id="OQV16683.1"/>
    </source>
</evidence>
<feature type="transmembrane region" description="Helical" evidence="11">
    <location>
        <begin position="186"/>
        <end position="207"/>
    </location>
</feature>
<proteinExistence type="inferred from homology"/>
<organism evidence="13 14">
    <name type="scientific">Hypsibius exemplaris</name>
    <name type="common">Freshwater tardigrade</name>
    <dbReference type="NCBI Taxonomy" id="2072580"/>
    <lineage>
        <taxon>Eukaryota</taxon>
        <taxon>Metazoa</taxon>
        <taxon>Ecdysozoa</taxon>
        <taxon>Tardigrada</taxon>
        <taxon>Eutardigrada</taxon>
        <taxon>Parachela</taxon>
        <taxon>Hypsibioidea</taxon>
        <taxon>Hypsibiidae</taxon>
        <taxon>Hypsibius</taxon>
    </lineage>
</organism>
<dbReference type="PANTHER" id="PTHR24235:SF12">
    <property type="entry name" value="G-PROTEIN COUPLED RECEPTORS FAMILY 1 PROFILE DOMAIN-CONTAINING PROTEIN"/>
    <property type="match status" value="1"/>
</dbReference>
<dbReference type="PRINTS" id="PR00237">
    <property type="entry name" value="GPCRRHODOPSN"/>
</dbReference>
<accession>A0A1W0WNH6</accession>
<dbReference type="SMART" id="SM01381">
    <property type="entry name" value="7TM_GPCR_Srsx"/>
    <property type="match status" value="1"/>
</dbReference>
<dbReference type="InterPro" id="IPR017452">
    <property type="entry name" value="GPCR_Rhodpsn_7TM"/>
</dbReference>
<keyword evidence="6 11" id="KW-0472">Membrane</keyword>
<feature type="transmembrane region" description="Helical" evidence="11">
    <location>
        <begin position="69"/>
        <end position="96"/>
    </location>
</feature>
<evidence type="ECO:0000256" key="1">
    <source>
        <dbReference type="ARBA" id="ARBA00004141"/>
    </source>
</evidence>
<dbReference type="PROSITE" id="PS50262">
    <property type="entry name" value="G_PROTEIN_RECEP_F1_2"/>
    <property type="match status" value="1"/>
</dbReference>
<evidence type="ECO:0000256" key="4">
    <source>
        <dbReference type="ARBA" id="ARBA00022989"/>
    </source>
</evidence>
<dbReference type="Proteomes" id="UP000192578">
    <property type="component" value="Unassembled WGS sequence"/>
</dbReference>
<dbReference type="OrthoDB" id="9046662at2759"/>
<evidence type="ECO:0000256" key="9">
    <source>
        <dbReference type="RuleBase" id="RU000688"/>
    </source>
</evidence>
<feature type="transmembrane region" description="Helical" evidence="11">
    <location>
        <begin position="325"/>
        <end position="343"/>
    </location>
</feature>
<sequence>MREDEMDPSSPQQMGYRPLDLEALARASDMMELTPDKLSVRIIGLNGTYPIDDLIPGTIGLEQSLGENGVFICVLGYIFVAVIGALGNGLVLFTVLTRPKMRIMRHVFICNLAASDFVLCAITTPLTLLEVLGNPIGTVGLMCKIVPALQATSVYVSTLNITAIALERYKVIVYSIASTPSRKIIIALLVGGIWLLAVALSMPFIIFRTRVAFGIPKIRVMYKCTEVWPMPFGRALYSIFCMVFQYCMPSFIIGAAHARIVLKLRRRFVNRFEGSQSLGNGNGHTSSSHAGAPSGGPHHHHPEDSEAMEILRGRRKKQQRRQTKTNLLLCMIALIFALCWLPLNVVNIIADFSTDSYAEYRTFFDIVFVGAHLFAMSSAVANPILYGFLNENFRHEFREVFLFWMRCLFCGRTFGLEQQRPGSVVVVHSKVPPAGTAVSAAGVAAAPSEVVLTSTRYHKTLESELTAAL</sequence>
<protein>
    <submittedName>
        <fullName evidence="13">Neuropeptide F receptor</fullName>
    </submittedName>
</protein>
<dbReference type="Pfam" id="PF00001">
    <property type="entry name" value="7tm_1"/>
    <property type="match status" value="1"/>
</dbReference>
<dbReference type="CDD" id="cd15203">
    <property type="entry name" value="7tmA_NPYR-like"/>
    <property type="match status" value="1"/>
</dbReference>
<dbReference type="GO" id="GO:0004983">
    <property type="term" value="F:neuropeptide Y receptor activity"/>
    <property type="evidence" value="ECO:0007669"/>
    <property type="project" value="InterPro"/>
</dbReference>
<evidence type="ECO:0000256" key="10">
    <source>
        <dbReference type="SAM" id="MobiDB-lite"/>
    </source>
</evidence>
<keyword evidence="14" id="KW-1185">Reference proteome</keyword>
<keyword evidence="7 9" id="KW-0675">Receptor</keyword>
<keyword evidence="4 11" id="KW-1133">Transmembrane helix</keyword>
<dbReference type="AlphaFoldDB" id="A0A1W0WNH6"/>
<dbReference type="PRINTS" id="PR01012">
    <property type="entry name" value="NRPEPTIDEYR"/>
</dbReference>
<feature type="transmembrane region" description="Helical" evidence="11">
    <location>
        <begin position="108"/>
        <end position="128"/>
    </location>
</feature>
<feature type="domain" description="G-protein coupled receptors family 1 profile" evidence="12">
    <location>
        <begin position="87"/>
        <end position="386"/>
    </location>
</feature>
<evidence type="ECO:0000313" key="14">
    <source>
        <dbReference type="Proteomes" id="UP000192578"/>
    </source>
</evidence>